<dbReference type="PANTHER" id="PTHR11941:SF75">
    <property type="entry name" value="ENOYL-COA HYDRATASE_ISOMERASE FAMILY PROTEIN"/>
    <property type="match status" value="1"/>
</dbReference>
<dbReference type="FunFam" id="3.90.226.10:FF:000049">
    <property type="entry name" value="Enoyl-CoA delta isomerase 3"/>
    <property type="match status" value="1"/>
</dbReference>
<evidence type="ECO:0000256" key="2">
    <source>
        <dbReference type="ARBA" id="ARBA00000765"/>
    </source>
</evidence>
<proteinExistence type="inferred from homology"/>
<dbReference type="Gene3D" id="3.90.226.10">
    <property type="entry name" value="2-enoyl-CoA Hydratase, Chain A, domain 1"/>
    <property type="match status" value="1"/>
</dbReference>
<evidence type="ECO:0000256" key="5">
    <source>
        <dbReference type="ARBA" id="ARBA00012064"/>
    </source>
</evidence>
<accession>S8CPA5</accession>
<sequence>AGATSKLEKRGSLFILTLIGDSKEDQEHRLSPDLISQIRSHLSQVKSQAVDGSALITLSHGKFFSNGFDLRRAQAVGAESGSYDDARLELHRMTELFRGVVADLLSLPMPTIAAVTGHAAAAGMILAIAHDYVLMTSSRGFMYMSELDIGMTLPDYFTALIRAKIGSHAARREVLLRAAKVRAEEAVKMGIVDAAYDSAEEVVASAVGKGEELAKRRWSGEAYAGIRKALFPELCLLLGVPGNVVVPSKL</sequence>
<evidence type="ECO:0000256" key="6">
    <source>
        <dbReference type="ARBA" id="ARBA00023098"/>
    </source>
</evidence>
<keyword evidence="6" id="KW-0443">Lipid metabolism</keyword>
<comment type="caution">
    <text evidence="7">The sequence shown here is derived from an EMBL/GenBank/DDBJ whole genome shotgun (WGS) entry which is preliminary data.</text>
</comment>
<name>S8CPA5_9LAMI</name>
<dbReference type="GO" id="GO:0006635">
    <property type="term" value="P:fatty acid beta-oxidation"/>
    <property type="evidence" value="ECO:0007669"/>
    <property type="project" value="TreeGrafter"/>
</dbReference>
<comment type="similarity">
    <text evidence="4">Belongs to the enoyl-CoA hydratase/isomerase family.</text>
</comment>
<dbReference type="CDD" id="cd06558">
    <property type="entry name" value="crotonase-like"/>
    <property type="match status" value="1"/>
</dbReference>
<dbReference type="Proteomes" id="UP000015453">
    <property type="component" value="Unassembled WGS sequence"/>
</dbReference>
<organism evidence="7 8">
    <name type="scientific">Genlisea aurea</name>
    <dbReference type="NCBI Taxonomy" id="192259"/>
    <lineage>
        <taxon>Eukaryota</taxon>
        <taxon>Viridiplantae</taxon>
        <taxon>Streptophyta</taxon>
        <taxon>Embryophyta</taxon>
        <taxon>Tracheophyta</taxon>
        <taxon>Spermatophyta</taxon>
        <taxon>Magnoliopsida</taxon>
        <taxon>eudicotyledons</taxon>
        <taxon>Gunneridae</taxon>
        <taxon>Pentapetalae</taxon>
        <taxon>asterids</taxon>
        <taxon>lamiids</taxon>
        <taxon>Lamiales</taxon>
        <taxon>Lentibulariaceae</taxon>
        <taxon>Genlisea</taxon>
    </lineage>
</organism>
<dbReference type="SUPFAM" id="SSF52096">
    <property type="entry name" value="ClpP/crotonase"/>
    <property type="match status" value="1"/>
</dbReference>
<comment type="pathway">
    <text evidence="3">Lipid metabolism; fatty acid beta-oxidation.</text>
</comment>
<dbReference type="InterPro" id="IPR001753">
    <property type="entry name" value="Enoyl-CoA_hydra/iso"/>
</dbReference>
<comment type="catalytic activity">
    <reaction evidence="1">
        <text>a (3Z)-enoyl-CoA = a 4-saturated (2E)-enoyl-CoA</text>
        <dbReference type="Rhea" id="RHEA:45900"/>
        <dbReference type="ChEBI" id="CHEBI:85097"/>
        <dbReference type="ChEBI" id="CHEBI:85489"/>
        <dbReference type="EC" id="5.3.3.8"/>
    </reaction>
</comment>
<gene>
    <name evidence="7" type="ORF">M569_05774</name>
</gene>
<dbReference type="PANTHER" id="PTHR11941">
    <property type="entry name" value="ENOYL-COA HYDRATASE-RELATED"/>
    <property type="match status" value="1"/>
</dbReference>
<evidence type="ECO:0000313" key="7">
    <source>
        <dbReference type="EMBL" id="EPS68994.1"/>
    </source>
</evidence>
<dbReference type="Pfam" id="PF00378">
    <property type="entry name" value="ECH_1"/>
    <property type="match status" value="1"/>
</dbReference>
<dbReference type="AlphaFoldDB" id="S8CPA5"/>
<dbReference type="EMBL" id="AUSU01002329">
    <property type="protein sequence ID" value="EPS68994.1"/>
    <property type="molecule type" value="Genomic_DNA"/>
</dbReference>
<dbReference type="GO" id="GO:0005777">
    <property type="term" value="C:peroxisome"/>
    <property type="evidence" value="ECO:0007669"/>
    <property type="project" value="TreeGrafter"/>
</dbReference>
<protein>
    <recommendedName>
        <fullName evidence="5">Delta(3)-Delta(2)-enoyl-CoA isomerase</fullName>
        <ecNumber evidence="5">5.3.3.8</ecNumber>
    </recommendedName>
</protein>
<dbReference type="InterPro" id="IPR029045">
    <property type="entry name" value="ClpP/crotonase-like_dom_sf"/>
</dbReference>
<dbReference type="OrthoDB" id="410701at2759"/>
<keyword evidence="8" id="KW-1185">Reference proteome</keyword>
<dbReference type="EC" id="5.3.3.8" evidence="5"/>
<comment type="catalytic activity">
    <reaction evidence="2">
        <text>a (3E)-enoyl-CoA = a 4-saturated (2E)-enoyl-CoA</text>
        <dbReference type="Rhea" id="RHEA:45228"/>
        <dbReference type="ChEBI" id="CHEBI:58521"/>
        <dbReference type="ChEBI" id="CHEBI:85097"/>
        <dbReference type="EC" id="5.3.3.8"/>
    </reaction>
</comment>
<evidence type="ECO:0000256" key="1">
    <source>
        <dbReference type="ARBA" id="ARBA00000452"/>
    </source>
</evidence>
<evidence type="ECO:0000256" key="3">
    <source>
        <dbReference type="ARBA" id="ARBA00005005"/>
    </source>
</evidence>
<dbReference type="GO" id="GO:0004165">
    <property type="term" value="F:delta(3)-delta(2)-enoyl-CoA isomerase activity"/>
    <property type="evidence" value="ECO:0007669"/>
    <property type="project" value="UniProtKB-EC"/>
</dbReference>
<feature type="non-terminal residue" evidence="7">
    <location>
        <position position="1"/>
    </location>
</feature>
<evidence type="ECO:0000256" key="4">
    <source>
        <dbReference type="ARBA" id="ARBA00005254"/>
    </source>
</evidence>
<evidence type="ECO:0000313" key="8">
    <source>
        <dbReference type="Proteomes" id="UP000015453"/>
    </source>
</evidence>
<reference evidence="7 8" key="1">
    <citation type="journal article" date="2013" name="BMC Genomics">
        <title>The miniature genome of a carnivorous plant Genlisea aurea contains a low number of genes and short non-coding sequences.</title>
        <authorList>
            <person name="Leushkin E.V."/>
            <person name="Sutormin R.A."/>
            <person name="Nabieva E.R."/>
            <person name="Penin A.A."/>
            <person name="Kondrashov A.S."/>
            <person name="Logacheva M.D."/>
        </authorList>
    </citation>
    <scope>NUCLEOTIDE SEQUENCE [LARGE SCALE GENOMIC DNA]</scope>
</reference>